<gene>
    <name evidence="1" type="ORF">DIT97_00320</name>
</gene>
<name>A0A3D3QZ05_9PLAN</name>
<organism evidence="1 2">
    <name type="scientific">Gimesia maris</name>
    <dbReference type="NCBI Taxonomy" id="122"/>
    <lineage>
        <taxon>Bacteria</taxon>
        <taxon>Pseudomonadati</taxon>
        <taxon>Planctomycetota</taxon>
        <taxon>Planctomycetia</taxon>
        <taxon>Planctomycetales</taxon>
        <taxon>Planctomycetaceae</taxon>
        <taxon>Gimesia</taxon>
    </lineage>
</organism>
<sequence>MQILFINNDGSGFADQIQITEGTTVEALFQQRVSHGRPQDYLIRVNRQPTTAGYVLQEGDRVSITPTKIEGAISRQLITVILLPVPSPKGAPWEPDNALTVSICSPSC</sequence>
<dbReference type="EMBL" id="DQAY01000006">
    <property type="protein sequence ID" value="HCO21576.1"/>
    <property type="molecule type" value="Genomic_DNA"/>
</dbReference>
<accession>A0A3D3QZ05</accession>
<dbReference type="Proteomes" id="UP000263642">
    <property type="component" value="Unassembled WGS sequence"/>
</dbReference>
<reference evidence="1 2" key="1">
    <citation type="journal article" date="2018" name="Nat. Biotechnol.">
        <title>A standardized bacterial taxonomy based on genome phylogeny substantially revises the tree of life.</title>
        <authorList>
            <person name="Parks D.H."/>
            <person name="Chuvochina M."/>
            <person name="Waite D.W."/>
            <person name="Rinke C."/>
            <person name="Skarshewski A."/>
            <person name="Chaumeil P.A."/>
            <person name="Hugenholtz P."/>
        </authorList>
    </citation>
    <scope>NUCLEOTIDE SEQUENCE [LARGE SCALE GENOMIC DNA]</scope>
    <source>
        <strain evidence="1">UBA9375</strain>
    </source>
</reference>
<protein>
    <recommendedName>
        <fullName evidence="3">Molybdopterin converting factor</fullName>
    </recommendedName>
</protein>
<evidence type="ECO:0000313" key="1">
    <source>
        <dbReference type="EMBL" id="HCO21576.1"/>
    </source>
</evidence>
<dbReference type="AlphaFoldDB" id="A0A3D3QZ05"/>
<proteinExistence type="predicted"/>
<comment type="caution">
    <text evidence="1">The sequence shown here is derived from an EMBL/GenBank/DDBJ whole genome shotgun (WGS) entry which is preliminary data.</text>
</comment>
<evidence type="ECO:0008006" key="3">
    <source>
        <dbReference type="Google" id="ProtNLM"/>
    </source>
</evidence>
<evidence type="ECO:0000313" key="2">
    <source>
        <dbReference type="Proteomes" id="UP000263642"/>
    </source>
</evidence>